<organism evidence="2 3">
    <name type="scientific">Flavobacterium cutihirudinis</name>
    <dbReference type="NCBI Taxonomy" id="1265740"/>
    <lineage>
        <taxon>Bacteria</taxon>
        <taxon>Pseudomonadati</taxon>
        <taxon>Bacteroidota</taxon>
        <taxon>Flavobacteriia</taxon>
        <taxon>Flavobacteriales</taxon>
        <taxon>Flavobacteriaceae</taxon>
        <taxon>Flavobacterium</taxon>
    </lineage>
</organism>
<gene>
    <name evidence="2" type="ORF">BD847_0916</name>
</gene>
<dbReference type="RefSeq" id="WP_115887048.1">
    <property type="nucleotide sequence ID" value="NZ_QRDQ01000007.1"/>
</dbReference>
<keyword evidence="3" id="KW-1185">Reference proteome</keyword>
<name>A0A3D9G1A1_9FLAO</name>
<dbReference type="EMBL" id="QRDQ01000007">
    <property type="protein sequence ID" value="RED26985.1"/>
    <property type="molecule type" value="Genomic_DNA"/>
</dbReference>
<evidence type="ECO:0000256" key="1">
    <source>
        <dbReference type="SAM" id="SignalP"/>
    </source>
</evidence>
<dbReference type="AlphaFoldDB" id="A0A3D9G1A1"/>
<evidence type="ECO:0000313" key="3">
    <source>
        <dbReference type="Proteomes" id="UP000257004"/>
    </source>
</evidence>
<dbReference type="Proteomes" id="UP000257004">
    <property type="component" value="Unassembled WGS sequence"/>
</dbReference>
<accession>A0A3D9G1A1</accession>
<proteinExistence type="predicted"/>
<evidence type="ECO:0000313" key="2">
    <source>
        <dbReference type="EMBL" id="RED26985.1"/>
    </source>
</evidence>
<evidence type="ECO:0008006" key="4">
    <source>
        <dbReference type="Google" id="ProtNLM"/>
    </source>
</evidence>
<dbReference type="OrthoDB" id="1256275at2"/>
<dbReference type="PROSITE" id="PS51257">
    <property type="entry name" value="PROKAR_LIPOPROTEIN"/>
    <property type="match status" value="1"/>
</dbReference>
<feature type="signal peptide" evidence="1">
    <location>
        <begin position="1"/>
        <end position="23"/>
    </location>
</feature>
<protein>
    <recommendedName>
        <fullName evidence="4">Lipoprotein</fullName>
    </recommendedName>
</protein>
<feature type="chain" id="PRO_5017593153" description="Lipoprotein" evidence="1">
    <location>
        <begin position="24"/>
        <end position="122"/>
    </location>
</feature>
<comment type="caution">
    <text evidence="2">The sequence shown here is derived from an EMBL/GenBank/DDBJ whole genome shotgun (WGS) entry which is preliminary data.</text>
</comment>
<keyword evidence="1" id="KW-0732">Signal</keyword>
<reference evidence="2 3" key="1">
    <citation type="submission" date="2018-07" db="EMBL/GenBank/DDBJ databases">
        <title>Genomic Encyclopedia of Archaeal and Bacterial Type Strains, Phase II (KMG-II): from individual species to whole genera.</title>
        <authorList>
            <person name="Goeker M."/>
        </authorList>
    </citation>
    <scope>NUCLEOTIDE SEQUENCE [LARGE SCALE GENOMIC DNA]</scope>
    <source>
        <strain evidence="2 3">DSM 25795</strain>
    </source>
</reference>
<sequence>MKRLHIILIVTLGLFLMPMASFACGNLSKEVSCKKEANAAHHDDCSENSCHSKKGNHEGCGGKCGHRTCGCVSVCSGGIVFLTYPEFKNTSICLFSEKQTFYNSETSILSGFYSIWLIPKIS</sequence>